<dbReference type="NCBIfam" id="TIGR01549">
    <property type="entry name" value="HAD-SF-IA-v1"/>
    <property type="match status" value="1"/>
</dbReference>
<dbReference type="Gene3D" id="1.20.120.1600">
    <property type="match status" value="1"/>
</dbReference>
<dbReference type="InterPro" id="IPR051400">
    <property type="entry name" value="HAD-like_hydrolase"/>
</dbReference>
<dbReference type="InterPro" id="IPR023214">
    <property type="entry name" value="HAD_sf"/>
</dbReference>
<dbReference type="SFLD" id="SFLDS00003">
    <property type="entry name" value="Haloacid_Dehalogenase"/>
    <property type="match status" value="1"/>
</dbReference>
<dbReference type="Pfam" id="PF00702">
    <property type="entry name" value="Hydrolase"/>
    <property type="match status" value="1"/>
</dbReference>
<evidence type="ECO:0000256" key="1">
    <source>
        <dbReference type="ARBA" id="ARBA00001946"/>
    </source>
</evidence>
<evidence type="ECO:0000256" key="3">
    <source>
        <dbReference type="ARBA" id="ARBA00022842"/>
    </source>
</evidence>
<dbReference type="GO" id="GO:0016787">
    <property type="term" value="F:hydrolase activity"/>
    <property type="evidence" value="ECO:0007669"/>
    <property type="project" value="UniProtKB-KW"/>
</dbReference>
<protein>
    <submittedName>
        <fullName evidence="4">HAD family hydrolase</fullName>
    </submittedName>
</protein>
<keyword evidence="2 4" id="KW-0378">Hydrolase</keyword>
<dbReference type="EMBL" id="BAAAZO010000012">
    <property type="protein sequence ID" value="GAA3638104.1"/>
    <property type="molecule type" value="Genomic_DNA"/>
</dbReference>
<comment type="caution">
    <text evidence="4">The sequence shown here is derived from an EMBL/GenBank/DDBJ whole genome shotgun (WGS) entry which is preliminary data.</text>
</comment>
<comment type="cofactor">
    <cofactor evidence="1">
        <name>Mg(2+)</name>
        <dbReference type="ChEBI" id="CHEBI:18420"/>
    </cofactor>
</comment>
<dbReference type="Gene3D" id="3.40.50.1000">
    <property type="entry name" value="HAD superfamily/HAD-like"/>
    <property type="match status" value="1"/>
</dbReference>
<evidence type="ECO:0000313" key="5">
    <source>
        <dbReference type="Proteomes" id="UP001501074"/>
    </source>
</evidence>
<proteinExistence type="predicted"/>
<keyword evidence="3" id="KW-0460">Magnesium</keyword>
<evidence type="ECO:0000313" key="4">
    <source>
        <dbReference type="EMBL" id="GAA3638104.1"/>
    </source>
</evidence>
<dbReference type="SUPFAM" id="SSF56784">
    <property type="entry name" value="HAD-like"/>
    <property type="match status" value="1"/>
</dbReference>
<dbReference type="PRINTS" id="PR00413">
    <property type="entry name" value="HADHALOGNASE"/>
</dbReference>
<name>A0ABP7ARM6_9ACTN</name>
<gene>
    <name evidence="4" type="ORF">GCM10022223_66270</name>
</gene>
<reference evidence="5" key="1">
    <citation type="journal article" date="2019" name="Int. J. Syst. Evol. Microbiol.">
        <title>The Global Catalogue of Microorganisms (GCM) 10K type strain sequencing project: providing services to taxonomists for standard genome sequencing and annotation.</title>
        <authorList>
            <consortium name="The Broad Institute Genomics Platform"/>
            <consortium name="The Broad Institute Genome Sequencing Center for Infectious Disease"/>
            <person name="Wu L."/>
            <person name="Ma J."/>
        </authorList>
    </citation>
    <scope>NUCLEOTIDE SEQUENCE [LARGE SCALE GENOMIC DNA]</scope>
    <source>
        <strain evidence="5">JCM 16902</strain>
    </source>
</reference>
<dbReference type="InterPro" id="IPR006439">
    <property type="entry name" value="HAD-SF_hydro_IA"/>
</dbReference>
<accession>A0ABP7ARM6</accession>
<dbReference type="PANTHER" id="PTHR46470">
    <property type="entry name" value="N-ACYLNEURAMINATE-9-PHOSPHATASE"/>
    <property type="match status" value="1"/>
</dbReference>
<sequence>MQEDGAPTIKAVLFDLDGTLLDHESAATTALAQACGLGRDDPALPELLQVWRELEGSVFDRFLAGELTFTEQRRVRVAALARHRGLGSWTDEQTDAWFTGYLQDYEAGWRAYDDAAEIVDWLVARGLKLGVVTNGQGDQQRRKLTAIGWDTLTDVVLVSGEVGVSKPDPAIFVQACQQLDLPAERVLCVGDRLDLDATAARDAGLAGVWLDRAGRGGGTGSGVPVIRGLGELPDLMLLRPPSRWPPPMTRPGR</sequence>
<keyword evidence="5" id="KW-1185">Reference proteome</keyword>
<dbReference type="SFLD" id="SFLDG01129">
    <property type="entry name" value="C1.5:_HAD__Beta-PGM__Phosphata"/>
    <property type="match status" value="1"/>
</dbReference>
<dbReference type="InterPro" id="IPR036412">
    <property type="entry name" value="HAD-like_sf"/>
</dbReference>
<evidence type="ECO:0000256" key="2">
    <source>
        <dbReference type="ARBA" id="ARBA00022801"/>
    </source>
</evidence>
<organism evidence="4 5">
    <name type="scientific">Kineosporia mesophila</name>
    <dbReference type="NCBI Taxonomy" id="566012"/>
    <lineage>
        <taxon>Bacteria</taxon>
        <taxon>Bacillati</taxon>
        <taxon>Actinomycetota</taxon>
        <taxon>Actinomycetes</taxon>
        <taxon>Kineosporiales</taxon>
        <taxon>Kineosporiaceae</taxon>
        <taxon>Kineosporia</taxon>
    </lineage>
</organism>
<dbReference type="PANTHER" id="PTHR46470:SF4">
    <property type="entry name" value="5-AMINO-6-(5-PHOSPHO-D-RIBITYLAMINO)URACIL PHOSPHATASE YIGB"/>
    <property type="match status" value="1"/>
</dbReference>
<dbReference type="Proteomes" id="UP001501074">
    <property type="component" value="Unassembled WGS sequence"/>
</dbReference>